<proteinExistence type="inferred from homology"/>
<dbReference type="HAMAP" id="MF_01341">
    <property type="entry name" value="Ribosomal_uL15"/>
    <property type="match status" value="1"/>
</dbReference>
<dbReference type="GO" id="GO:0006412">
    <property type="term" value="P:translation"/>
    <property type="evidence" value="ECO:0007669"/>
    <property type="project" value="UniProtKB-UniRule"/>
</dbReference>
<gene>
    <name evidence="4 8" type="primary">rplO</name>
    <name evidence="8" type="ORF">COV06_02685</name>
</gene>
<comment type="caution">
    <text evidence="8">The sequence shown here is derived from an EMBL/GenBank/DDBJ whole genome shotgun (WGS) entry which is preliminary data.</text>
</comment>
<dbReference type="SUPFAM" id="SSF52080">
    <property type="entry name" value="Ribosomal proteins L15p and L18e"/>
    <property type="match status" value="1"/>
</dbReference>
<evidence type="ECO:0000256" key="6">
    <source>
        <dbReference type="SAM" id="MobiDB-lite"/>
    </source>
</evidence>
<dbReference type="InterPro" id="IPR001196">
    <property type="entry name" value="Ribosomal_uL15_CS"/>
</dbReference>
<dbReference type="InterPro" id="IPR021131">
    <property type="entry name" value="Ribosomal_uL15/eL18"/>
</dbReference>
<dbReference type="EMBL" id="PCYM01000005">
    <property type="protein sequence ID" value="PIR47567.1"/>
    <property type="molecule type" value="Genomic_DNA"/>
</dbReference>
<evidence type="ECO:0000256" key="4">
    <source>
        <dbReference type="HAMAP-Rule" id="MF_01341"/>
    </source>
</evidence>
<feature type="domain" description="Large ribosomal subunit protein uL15/eL18" evidence="7">
    <location>
        <begin position="77"/>
        <end position="143"/>
    </location>
</feature>
<dbReference type="PANTHER" id="PTHR12934:SF11">
    <property type="entry name" value="LARGE RIBOSOMAL SUBUNIT PROTEIN UL15M"/>
    <property type="match status" value="1"/>
</dbReference>
<dbReference type="InterPro" id="IPR005749">
    <property type="entry name" value="Ribosomal_uL15_bac-type"/>
</dbReference>
<dbReference type="GO" id="GO:0003735">
    <property type="term" value="F:structural constituent of ribosome"/>
    <property type="evidence" value="ECO:0007669"/>
    <property type="project" value="InterPro"/>
</dbReference>
<organism evidence="8 9">
    <name type="scientific">Candidatus Uhrbacteria bacterium CG10_big_fil_rev_8_21_14_0_10_50_16</name>
    <dbReference type="NCBI Taxonomy" id="1975039"/>
    <lineage>
        <taxon>Bacteria</taxon>
        <taxon>Candidatus Uhriibacteriota</taxon>
    </lineage>
</organism>
<dbReference type="Gene3D" id="3.100.10.10">
    <property type="match status" value="1"/>
</dbReference>
<evidence type="ECO:0000313" key="8">
    <source>
        <dbReference type="EMBL" id="PIR47567.1"/>
    </source>
</evidence>
<feature type="compositionally biased region" description="Low complexity" evidence="6">
    <location>
        <begin position="40"/>
        <end position="53"/>
    </location>
</feature>
<evidence type="ECO:0000256" key="3">
    <source>
        <dbReference type="ARBA" id="ARBA00023274"/>
    </source>
</evidence>
<keyword evidence="2 4" id="KW-0689">Ribosomal protein</keyword>
<keyword evidence="3 4" id="KW-0687">Ribonucleoprotein</keyword>
<keyword evidence="4" id="KW-0699">rRNA-binding</keyword>
<dbReference type="AlphaFoldDB" id="A0A2H0RM98"/>
<evidence type="ECO:0000256" key="5">
    <source>
        <dbReference type="RuleBase" id="RU003888"/>
    </source>
</evidence>
<dbReference type="Proteomes" id="UP000230084">
    <property type="component" value="Unassembled WGS sequence"/>
</dbReference>
<accession>A0A2H0RM98</accession>
<protein>
    <recommendedName>
        <fullName evidence="4">Large ribosomal subunit protein uL15</fullName>
    </recommendedName>
</protein>
<evidence type="ECO:0000256" key="1">
    <source>
        <dbReference type="ARBA" id="ARBA00007320"/>
    </source>
</evidence>
<dbReference type="Pfam" id="PF00828">
    <property type="entry name" value="Ribosomal_L27A"/>
    <property type="match status" value="1"/>
</dbReference>
<comment type="similarity">
    <text evidence="1 4 5">Belongs to the universal ribosomal protein uL15 family.</text>
</comment>
<comment type="function">
    <text evidence="4">Binds to the 23S rRNA.</text>
</comment>
<dbReference type="InterPro" id="IPR030878">
    <property type="entry name" value="Ribosomal_uL15"/>
</dbReference>
<sequence length="143" mass="14926">MALTLHTIKPSKGSQTTTKRLGRGIGSARGKTSGRGMKGQGSRSGNSGSSINGLRQMLLRVPKTRGFKSHKIQPAALNLSALSKMTETLITPKTLKNAGLITDVKVGVKLMGDGEAKPSMLVRGCLVTKGARTKIEAAGGKIE</sequence>
<evidence type="ECO:0000313" key="9">
    <source>
        <dbReference type="Proteomes" id="UP000230084"/>
    </source>
</evidence>
<dbReference type="PROSITE" id="PS00475">
    <property type="entry name" value="RIBOSOMAL_L15"/>
    <property type="match status" value="1"/>
</dbReference>
<evidence type="ECO:0000259" key="7">
    <source>
        <dbReference type="Pfam" id="PF00828"/>
    </source>
</evidence>
<dbReference type="NCBIfam" id="TIGR01071">
    <property type="entry name" value="rplO_bact"/>
    <property type="match status" value="1"/>
</dbReference>
<dbReference type="InterPro" id="IPR036227">
    <property type="entry name" value="Ribosomal_uL15/eL18_sf"/>
</dbReference>
<name>A0A2H0RM98_9BACT</name>
<dbReference type="GO" id="GO:0019843">
    <property type="term" value="F:rRNA binding"/>
    <property type="evidence" value="ECO:0007669"/>
    <property type="project" value="UniProtKB-UniRule"/>
</dbReference>
<reference evidence="8 9" key="1">
    <citation type="submission" date="2017-09" db="EMBL/GenBank/DDBJ databases">
        <title>Depth-based differentiation of microbial function through sediment-hosted aquifers and enrichment of novel symbionts in the deep terrestrial subsurface.</title>
        <authorList>
            <person name="Probst A.J."/>
            <person name="Ladd B."/>
            <person name="Jarett J.K."/>
            <person name="Geller-Mcgrath D.E."/>
            <person name="Sieber C.M."/>
            <person name="Emerson J.B."/>
            <person name="Anantharaman K."/>
            <person name="Thomas B.C."/>
            <person name="Malmstrom R."/>
            <person name="Stieglmeier M."/>
            <person name="Klingl A."/>
            <person name="Woyke T."/>
            <person name="Ryan C.M."/>
            <person name="Banfield J.F."/>
        </authorList>
    </citation>
    <scope>NUCLEOTIDE SEQUENCE [LARGE SCALE GENOMIC DNA]</scope>
    <source>
        <strain evidence="8">CG10_big_fil_rev_8_21_14_0_10_50_16</strain>
    </source>
</reference>
<keyword evidence="4" id="KW-0694">RNA-binding</keyword>
<comment type="subunit">
    <text evidence="4">Part of the 50S ribosomal subunit.</text>
</comment>
<feature type="region of interest" description="Disordered" evidence="6">
    <location>
        <begin position="1"/>
        <end position="53"/>
    </location>
</feature>
<dbReference type="PANTHER" id="PTHR12934">
    <property type="entry name" value="50S RIBOSOMAL PROTEIN L15"/>
    <property type="match status" value="1"/>
</dbReference>
<evidence type="ECO:0000256" key="2">
    <source>
        <dbReference type="ARBA" id="ARBA00022980"/>
    </source>
</evidence>
<dbReference type="GO" id="GO:0015934">
    <property type="term" value="C:large ribosomal subunit"/>
    <property type="evidence" value="ECO:0007669"/>
    <property type="project" value="InterPro"/>
</dbReference>